<keyword evidence="3" id="KW-1185">Reference proteome</keyword>
<gene>
    <name evidence="2" type="primary">Contig18898.g20047</name>
    <name evidence="2" type="ORF">STYLEM_3388</name>
</gene>
<accession>A0A078A0U5</accession>
<evidence type="ECO:0000256" key="1">
    <source>
        <dbReference type="SAM" id="MobiDB-lite"/>
    </source>
</evidence>
<reference evidence="2 3" key="1">
    <citation type="submission" date="2014-06" db="EMBL/GenBank/DDBJ databases">
        <authorList>
            <person name="Swart Estienne"/>
        </authorList>
    </citation>
    <scope>NUCLEOTIDE SEQUENCE [LARGE SCALE GENOMIC DNA]</scope>
    <source>
        <strain evidence="2 3">130c</strain>
    </source>
</reference>
<proteinExistence type="predicted"/>
<dbReference type="EMBL" id="CCKQ01003287">
    <property type="protein sequence ID" value="CDW74409.1"/>
    <property type="molecule type" value="Genomic_DNA"/>
</dbReference>
<evidence type="ECO:0000313" key="2">
    <source>
        <dbReference type="EMBL" id="CDW74409.1"/>
    </source>
</evidence>
<feature type="compositionally biased region" description="Basic and acidic residues" evidence="1">
    <location>
        <begin position="1"/>
        <end position="19"/>
    </location>
</feature>
<feature type="region of interest" description="Disordered" evidence="1">
    <location>
        <begin position="49"/>
        <end position="74"/>
    </location>
</feature>
<name>A0A078A0U5_STYLE</name>
<dbReference type="Proteomes" id="UP000039865">
    <property type="component" value="Unassembled WGS sequence"/>
</dbReference>
<feature type="compositionally biased region" description="Basic and acidic residues" evidence="1">
    <location>
        <begin position="49"/>
        <end position="61"/>
    </location>
</feature>
<dbReference type="InParanoid" id="A0A078A0U5"/>
<organism evidence="2 3">
    <name type="scientific">Stylonychia lemnae</name>
    <name type="common">Ciliate</name>
    <dbReference type="NCBI Taxonomy" id="5949"/>
    <lineage>
        <taxon>Eukaryota</taxon>
        <taxon>Sar</taxon>
        <taxon>Alveolata</taxon>
        <taxon>Ciliophora</taxon>
        <taxon>Intramacronucleata</taxon>
        <taxon>Spirotrichea</taxon>
        <taxon>Stichotrichia</taxon>
        <taxon>Sporadotrichida</taxon>
        <taxon>Oxytrichidae</taxon>
        <taxon>Stylonychinae</taxon>
        <taxon>Stylonychia</taxon>
    </lineage>
</organism>
<feature type="region of interest" description="Disordered" evidence="1">
    <location>
        <begin position="1"/>
        <end position="26"/>
    </location>
</feature>
<evidence type="ECO:0000313" key="3">
    <source>
        <dbReference type="Proteomes" id="UP000039865"/>
    </source>
</evidence>
<sequence>MEDQKNLKSKLQETIEKRNTQQQLRESLVDKEEVRRIIDVLDENFKNEEDSDEYQVKEQRSRSKQKVIDSSTSSEVNCLKKSPQKQKIENLQDIINNLELIQMRQVESKPINTDVKQFEDNLRNNAFFQSFVNSHDKVLNKLIDQAQSHTSYKFKEDLQDKMEIQSPFRQAQKLIQKKIDIKQIIQLKNQQTKGKNSLTNNSLDQTQSRTLQMSQDKQMKSFSRQDVNIRNYLTTFGNTNTINMEQSMFDDSKIQQNLRRERMNSYSRWLNYADMSQIKSPTPKVHS</sequence>
<dbReference type="AlphaFoldDB" id="A0A078A0U5"/>
<protein>
    <submittedName>
        <fullName evidence="2">Uncharacterized protein</fullName>
    </submittedName>
</protein>